<protein>
    <submittedName>
        <fullName evidence="2">ThuA domain-containing protein</fullName>
    </submittedName>
</protein>
<dbReference type="SUPFAM" id="SSF52317">
    <property type="entry name" value="Class I glutamine amidotransferase-like"/>
    <property type="match status" value="1"/>
</dbReference>
<keyword evidence="3" id="KW-1185">Reference proteome</keyword>
<dbReference type="InterPro" id="IPR029062">
    <property type="entry name" value="Class_I_gatase-like"/>
</dbReference>
<dbReference type="InterPro" id="IPR029010">
    <property type="entry name" value="ThuA-like"/>
</dbReference>
<dbReference type="EMBL" id="JAZHPZ010000001">
    <property type="protein sequence ID" value="MEF2964886.1"/>
    <property type="molecule type" value="Genomic_DNA"/>
</dbReference>
<organism evidence="2 3">
    <name type="scientific">Paenibacillus haidiansis</name>
    <dbReference type="NCBI Taxonomy" id="1574488"/>
    <lineage>
        <taxon>Bacteria</taxon>
        <taxon>Bacillati</taxon>
        <taxon>Bacillota</taxon>
        <taxon>Bacilli</taxon>
        <taxon>Bacillales</taxon>
        <taxon>Paenibacillaceae</taxon>
        <taxon>Paenibacillus</taxon>
    </lineage>
</organism>
<dbReference type="Pfam" id="PF06283">
    <property type="entry name" value="ThuA"/>
    <property type="match status" value="1"/>
</dbReference>
<dbReference type="Gene3D" id="3.40.50.880">
    <property type="match status" value="1"/>
</dbReference>
<dbReference type="RefSeq" id="WP_331845083.1">
    <property type="nucleotide sequence ID" value="NZ_JAZHPZ010000001.1"/>
</dbReference>
<evidence type="ECO:0000313" key="3">
    <source>
        <dbReference type="Proteomes" id="UP001306950"/>
    </source>
</evidence>
<sequence length="215" mass="24327">MEHITKVKPKALLIGDYTDAPYHPLGAVEGRLRDILEERWTVEASDDYDSLHVEEISRCDLCISYADRWELPMTDGQTAGLLAYIAGGGGLLALHNGISLQARPEAAQMLGARFTGHPAYRELDFRVENNDHPVTEGIRPFTMPEEPYRFDTDHFSDHEVLLTYRHEDRDRPAAWARRFGLGRIVYLMPGHHIDSFRNPEYAKLLLNGANWAGGA</sequence>
<gene>
    <name evidence="2" type="ORF">V3851_03510</name>
</gene>
<comment type="caution">
    <text evidence="2">The sequence shown here is derived from an EMBL/GenBank/DDBJ whole genome shotgun (WGS) entry which is preliminary data.</text>
</comment>
<evidence type="ECO:0000313" key="2">
    <source>
        <dbReference type="EMBL" id="MEF2964886.1"/>
    </source>
</evidence>
<name>A0ABU7VM93_9BACL</name>
<evidence type="ECO:0000259" key="1">
    <source>
        <dbReference type="Pfam" id="PF06283"/>
    </source>
</evidence>
<accession>A0ABU7VM93</accession>
<dbReference type="Proteomes" id="UP001306950">
    <property type="component" value="Unassembled WGS sequence"/>
</dbReference>
<proteinExistence type="predicted"/>
<dbReference type="PANTHER" id="PTHR40469">
    <property type="entry name" value="SECRETED GLYCOSYL HYDROLASE"/>
    <property type="match status" value="1"/>
</dbReference>
<reference evidence="2 3" key="1">
    <citation type="submission" date="2024-02" db="EMBL/GenBank/DDBJ databases">
        <title>A nitrogen-fixing paenibacillus bacterium.</title>
        <authorList>
            <person name="Zhang W.L."/>
            <person name="Chen S.F."/>
        </authorList>
    </citation>
    <scope>NUCLEOTIDE SEQUENCE [LARGE SCALE GENOMIC DNA]</scope>
    <source>
        <strain evidence="2 3">M1</strain>
    </source>
</reference>
<feature type="domain" description="ThuA-like" evidence="1">
    <location>
        <begin position="36"/>
        <end position="212"/>
    </location>
</feature>
<dbReference type="PANTHER" id="PTHR40469:SF2">
    <property type="entry name" value="GALACTOSE-BINDING DOMAIN-LIKE SUPERFAMILY PROTEIN"/>
    <property type="match status" value="1"/>
</dbReference>